<sequence length="564" mass="64039">MTKLLLLLSTTLVPIQVSPLLVTNFQNKNVTTNAFKENNASKPQTLEKLEMTVSARFYSDGQLAASLYDLFIHNDISNLEQKEIHQKLQSLTRVNVGVDLLDHEKEVEEWINEQTNKDDYFKIRNFEGKYLDDFTYREVFIKALSNSINEQKQPIILQSKGDCFLILGYDSETQEFFVGDSDKNGSKEWMEGVELLERLKFESEVAPIFIIAAKDTLKILGSEPREVGKVGLVKQELSYYHLPAAMKSLLAAHGLDYSQNDLYKELRKITGTPGNTEGIIIKDQEVSDYINKLTSADFGTFNLGQGFGIMKDETVAFNKSIQDSLKKNHPLILTNQTNSFVISEIEINEKNPWLSTITGMNPEKGKMVEVTCQRLTWFNRENTYLIGEKSAIENNVSVKSSEVAIDQKIVEMNNLEDGLDVKAFEIEINLTELTSVQNISRIKQNLVSFELPEFSTQIFKIDGNLETKTGLVLSTNELPDSDVQHWKGEIKSVLEFEDETTNEKIKTWVKSRIIIDQDFLGDLNLTIQILVGAESKQNKTQEDSQRLTGKVNLNSGKIFKVNRN</sequence>
<reference evidence="1 2" key="1">
    <citation type="submission" date="2017-11" db="EMBL/GenBank/DDBJ databases">
        <title>Genome sequence of Entomoplasma freundtii BARC 318 (ATCC 51999).</title>
        <authorList>
            <person name="Lo W.-S."/>
            <person name="Gasparich G.E."/>
            <person name="Kuo C.-H."/>
        </authorList>
    </citation>
    <scope>NUCLEOTIDE SEQUENCE [LARGE SCALE GENOMIC DNA]</scope>
    <source>
        <strain evidence="1 2">BARC 318</strain>
    </source>
</reference>
<name>A0A2K8NQU2_9MOLU</name>
<gene>
    <name evidence="1" type="ORF">EFREU_v1c01270</name>
</gene>
<accession>A0A2K8NQU2</accession>
<dbReference type="AlphaFoldDB" id="A0A2K8NQU2"/>
<dbReference type="EMBL" id="CP024962">
    <property type="protein sequence ID" value="ATZ16154.1"/>
    <property type="molecule type" value="Genomic_DNA"/>
</dbReference>
<keyword evidence="2" id="KW-1185">Reference proteome</keyword>
<dbReference type="RefSeq" id="WP_100609114.1">
    <property type="nucleotide sequence ID" value="NZ_CP024962.1"/>
</dbReference>
<dbReference type="KEGG" id="efr:EFREU_v1c01270"/>
<evidence type="ECO:0000313" key="1">
    <source>
        <dbReference type="EMBL" id="ATZ16154.1"/>
    </source>
</evidence>
<protein>
    <submittedName>
        <fullName evidence="1">Uncharacterized protein</fullName>
    </submittedName>
</protein>
<organism evidence="1 2">
    <name type="scientific">Entomoplasma freundtii</name>
    <dbReference type="NCBI Taxonomy" id="74700"/>
    <lineage>
        <taxon>Bacteria</taxon>
        <taxon>Bacillati</taxon>
        <taxon>Mycoplasmatota</taxon>
        <taxon>Mollicutes</taxon>
        <taxon>Entomoplasmatales</taxon>
        <taxon>Entomoplasmataceae</taxon>
        <taxon>Entomoplasma</taxon>
    </lineage>
</organism>
<dbReference type="Proteomes" id="UP000232222">
    <property type="component" value="Chromosome"/>
</dbReference>
<evidence type="ECO:0000313" key="2">
    <source>
        <dbReference type="Proteomes" id="UP000232222"/>
    </source>
</evidence>
<proteinExistence type="predicted"/>